<reference evidence="2 3" key="1">
    <citation type="submission" date="2024-09" db="EMBL/GenBank/DDBJ databases">
        <authorList>
            <person name="Sun Q."/>
            <person name="Mori K."/>
        </authorList>
    </citation>
    <scope>NUCLEOTIDE SEQUENCE [LARGE SCALE GENOMIC DNA]</scope>
    <source>
        <strain evidence="2 3">NCAIM B.02604</strain>
    </source>
</reference>
<name>A0ABV6P9S8_9MICC</name>
<protein>
    <recommendedName>
        <fullName evidence="4">DUF4760 domain-containing protein</fullName>
    </recommendedName>
</protein>
<evidence type="ECO:0000313" key="2">
    <source>
        <dbReference type="EMBL" id="MFC0581598.1"/>
    </source>
</evidence>
<accession>A0ABV6P9S8</accession>
<sequence>MEQLGESDLWNGLFSSLVSAVVAAVVAVAAVYLSTKSTHRSWYEKQRIEAFASVLDGFNQCWEFSGREFNFPSHHFIPESSDDEAPLLDETKYQQEINEIRNKQVDELRLLVGATLRKINIWTMYLKDGEGKEVEETVKRAIEVLFDEWHYSSFMPRGTFALEIPQARFQEWEQMMKLARIWHQSESVRKRRKTEKEISELFRKSGPSFEEIMKLDSSLTEGRFTLD</sequence>
<evidence type="ECO:0008006" key="4">
    <source>
        <dbReference type="Google" id="ProtNLM"/>
    </source>
</evidence>
<gene>
    <name evidence="2" type="ORF">ACFFFR_04250</name>
</gene>
<keyword evidence="1" id="KW-1133">Transmembrane helix</keyword>
<comment type="caution">
    <text evidence="2">The sequence shown here is derived from an EMBL/GenBank/DDBJ whole genome shotgun (WGS) entry which is preliminary data.</text>
</comment>
<proteinExistence type="predicted"/>
<keyword evidence="1" id="KW-0812">Transmembrane</keyword>
<dbReference type="Proteomes" id="UP001589862">
    <property type="component" value="Unassembled WGS sequence"/>
</dbReference>
<feature type="transmembrane region" description="Helical" evidence="1">
    <location>
        <begin position="12"/>
        <end position="33"/>
    </location>
</feature>
<organism evidence="2 3">
    <name type="scientific">Micrococcoides hystricis</name>
    <dbReference type="NCBI Taxonomy" id="1572761"/>
    <lineage>
        <taxon>Bacteria</taxon>
        <taxon>Bacillati</taxon>
        <taxon>Actinomycetota</taxon>
        <taxon>Actinomycetes</taxon>
        <taxon>Micrococcales</taxon>
        <taxon>Micrococcaceae</taxon>
        <taxon>Micrococcoides</taxon>
    </lineage>
</organism>
<evidence type="ECO:0000256" key="1">
    <source>
        <dbReference type="SAM" id="Phobius"/>
    </source>
</evidence>
<keyword evidence="3" id="KW-1185">Reference proteome</keyword>
<dbReference type="RefSeq" id="WP_377458288.1">
    <property type="nucleotide sequence ID" value="NZ_JBHLUB010000021.1"/>
</dbReference>
<dbReference type="EMBL" id="JBHLUB010000021">
    <property type="protein sequence ID" value="MFC0581598.1"/>
    <property type="molecule type" value="Genomic_DNA"/>
</dbReference>
<evidence type="ECO:0000313" key="3">
    <source>
        <dbReference type="Proteomes" id="UP001589862"/>
    </source>
</evidence>
<keyword evidence="1" id="KW-0472">Membrane</keyword>